<comment type="caution">
    <text evidence="6">The sequence shown here is derived from an EMBL/GenBank/DDBJ whole genome shotgun (WGS) entry which is preliminary data.</text>
</comment>
<keyword evidence="7" id="KW-1185">Reference proteome</keyword>
<evidence type="ECO:0000256" key="4">
    <source>
        <dbReference type="ARBA" id="ARBA00023163"/>
    </source>
</evidence>
<evidence type="ECO:0000256" key="3">
    <source>
        <dbReference type="ARBA" id="ARBA00023125"/>
    </source>
</evidence>
<dbReference type="PROSITE" id="PS50932">
    <property type="entry name" value="HTH_LACI_2"/>
    <property type="match status" value="1"/>
</dbReference>
<name>A0ABW2T1L4_9ACTN</name>
<dbReference type="PANTHER" id="PTHR30146:SF148">
    <property type="entry name" value="HTH-TYPE TRANSCRIPTIONAL REPRESSOR PURR-RELATED"/>
    <property type="match status" value="1"/>
</dbReference>
<dbReference type="InterPro" id="IPR028082">
    <property type="entry name" value="Peripla_BP_I"/>
</dbReference>
<dbReference type="Pfam" id="PF00356">
    <property type="entry name" value="LacI"/>
    <property type="match status" value="1"/>
</dbReference>
<dbReference type="Pfam" id="PF00532">
    <property type="entry name" value="Peripla_BP_1"/>
    <property type="match status" value="1"/>
</dbReference>
<evidence type="ECO:0000256" key="2">
    <source>
        <dbReference type="ARBA" id="ARBA00023015"/>
    </source>
</evidence>
<evidence type="ECO:0000313" key="7">
    <source>
        <dbReference type="Proteomes" id="UP001596514"/>
    </source>
</evidence>
<feature type="domain" description="HTH lacI-type" evidence="5">
    <location>
        <begin position="3"/>
        <end position="57"/>
    </location>
</feature>
<dbReference type="GO" id="GO:0003677">
    <property type="term" value="F:DNA binding"/>
    <property type="evidence" value="ECO:0007669"/>
    <property type="project" value="UniProtKB-KW"/>
</dbReference>
<evidence type="ECO:0000313" key="6">
    <source>
        <dbReference type="EMBL" id="MFC7602283.1"/>
    </source>
</evidence>
<dbReference type="PROSITE" id="PS00356">
    <property type="entry name" value="HTH_LACI_1"/>
    <property type="match status" value="1"/>
</dbReference>
<dbReference type="Proteomes" id="UP001596514">
    <property type="component" value="Unassembled WGS sequence"/>
</dbReference>
<dbReference type="Gene3D" id="3.40.50.2300">
    <property type="match status" value="2"/>
</dbReference>
<dbReference type="Gene3D" id="1.10.260.40">
    <property type="entry name" value="lambda repressor-like DNA-binding domains"/>
    <property type="match status" value="1"/>
</dbReference>
<dbReference type="InterPro" id="IPR001761">
    <property type="entry name" value="Peripla_BP/Lac1_sug-bd_dom"/>
</dbReference>
<dbReference type="CDD" id="cd01392">
    <property type="entry name" value="HTH_LacI"/>
    <property type="match status" value="1"/>
</dbReference>
<sequence>MAITLKDVAAAAGVSRSTASRALSGSPLIAPETRVAVKEVADRMGYRPNRAASALRSKQSHVVGLVLNNLINASFHTIAEVVQRRAAAEGYQVMLCITDADPRREESFLRTLAAHGVDGLIMIGTGRNTAMANALLAEGIGVVNVIRAAAESAAPSVLASDREGAHAATSHLLDLGHERIGFIGGLLSANSGLERFAGYEQALRERGHQVDESLVERGPFDSAFGAEATERLLRRNPEMTALFAANHEAVFGMLPTLVGAGIVIPEQLSLICYEDIPWLRWWQPPITVVDNGAGELGDLAMNLLLQQIERADRSTAPVRTGRAGRAYRVGAQLVLRSSCAKPSAPR</sequence>
<dbReference type="CDD" id="cd06267">
    <property type="entry name" value="PBP1_LacI_sugar_binding-like"/>
    <property type="match status" value="1"/>
</dbReference>
<accession>A0ABW2T1L4</accession>
<dbReference type="RefSeq" id="WP_343964311.1">
    <property type="nucleotide sequence ID" value="NZ_BAAAGK010000023.1"/>
</dbReference>
<keyword evidence="1" id="KW-0678">Repressor</keyword>
<keyword evidence="4" id="KW-0804">Transcription</keyword>
<dbReference type="SUPFAM" id="SSF53822">
    <property type="entry name" value="Periplasmic binding protein-like I"/>
    <property type="match status" value="1"/>
</dbReference>
<dbReference type="SMART" id="SM00354">
    <property type="entry name" value="HTH_LACI"/>
    <property type="match status" value="1"/>
</dbReference>
<dbReference type="PANTHER" id="PTHR30146">
    <property type="entry name" value="LACI-RELATED TRANSCRIPTIONAL REPRESSOR"/>
    <property type="match status" value="1"/>
</dbReference>
<protein>
    <submittedName>
        <fullName evidence="6">LacI family DNA-binding transcriptional regulator</fullName>
    </submittedName>
</protein>
<gene>
    <name evidence="6" type="ORF">ACFQVD_19470</name>
</gene>
<evidence type="ECO:0000256" key="1">
    <source>
        <dbReference type="ARBA" id="ARBA00022491"/>
    </source>
</evidence>
<keyword evidence="3 6" id="KW-0238">DNA-binding</keyword>
<dbReference type="InterPro" id="IPR010982">
    <property type="entry name" value="Lambda_DNA-bd_dom_sf"/>
</dbReference>
<proteinExistence type="predicted"/>
<dbReference type="InterPro" id="IPR000843">
    <property type="entry name" value="HTH_LacI"/>
</dbReference>
<keyword evidence="2" id="KW-0805">Transcription regulation</keyword>
<organism evidence="6 7">
    <name type="scientific">Streptosporangium amethystogenes subsp. fukuiense</name>
    <dbReference type="NCBI Taxonomy" id="698418"/>
    <lineage>
        <taxon>Bacteria</taxon>
        <taxon>Bacillati</taxon>
        <taxon>Actinomycetota</taxon>
        <taxon>Actinomycetes</taxon>
        <taxon>Streptosporangiales</taxon>
        <taxon>Streptosporangiaceae</taxon>
        <taxon>Streptosporangium</taxon>
    </lineage>
</organism>
<dbReference type="SUPFAM" id="SSF47413">
    <property type="entry name" value="lambda repressor-like DNA-binding domains"/>
    <property type="match status" value="1"/>
</dbReference>
<reference evidence="7" key="1">
    <citation type="journal article" date="2019" name="Int. J. Syst. Evol. Microbiol.">
        <title>The Global Catalogue of Microorganisms (GCM) 10K type strain sequencing project: providing services to taxonomists for standard genome sequencing and annotation.</title>
        <authorList>
            <consortium name="The Broad Institute Genomics Platform"/>
            <consortium name="The Broad Institute Genome Sequencing Center for Infectious Disease"/>
            <person name="Wu L."/>
            <person name="Ma J."/>
        </authorList>
    </citation>
    <scope>NUCLEOTIDE SEQUENCE [LARGE SCALE GENOMIC DNA]</scope>
    <source>
        <strain evidence="7">JCM 10083</strain>
    </source>
</reference>
<dbReference type="EMBL" id="JBHTEE010000001">
    <property type="protein sequence ID" value="MFC7602283.1"/>
    <property type="molecule type" value="Genomic_DNA"/>
</dbReference>
<evidence type="ECO:0000259" key="5">
    <source>
        <dbReference type="PROSITE" id="PS50932"/>
    </source>
</evidence>